<dbReference type="RefSeq" id="WP_091356745.1">
    <property type="nucleotide sequence ID" value="NZ_AP025284.1"/>
</dbReference>
<dbReference type="GO" id="GO:0016491">
    <property type="term" value="F:oxidoreductase activity"/>
    <property type="evidence" value="ECO:0007669"/>
    <property type="project" value="UniProtKB-KW"/>
</dbReference>
<dbReference type="AlphaFoldDB" id="A0A1H9GLZ0"/>
<dbReference type="SUPFAM" id="SSF51735">
    <property type="entry name" value="NAD(P)-binding Rossmann-fold domains"/>
    <property type="match status" value="1"/>
</dbReference>
<name>A0A1H9GLZ0_9GAMM</name>
<organism evidence="3 4">
    <name type="scientific">Amphritea atlantica</name>
    <dbReference type="NCBI Taxonomy" id="355243"/>
    <lineage>
        <taxon>Bacteria</taxon>
        <taxon>Pseudomonadati</taxon>
        <taxon>Pseudomonadota</taxon>
        <taxon>Gammaproteobacteria</taxon>
        <taxon>Oceanospirillales</taxon>
        <taxon>Oceanospirillaceae</taxon>
        <taxon>Amphritea</taxon>
    </lineage>
</organism>
<dbReference type="PRINTS" id="PR00081">
    <property type="entry name" value="GDHRDH"/>
</dbReference>
<dbReference type="STRING" id="355243.SAMN03080615_01766"/>
<dbReference type="PROSITE" id="PS00061">
    <property type="entry name" value="ADH_SHORT"/>
    <property type="match status" value="1"/>
</dbReference>
<proteinExistence type="inferred from homology"/>
<evidence type="ECO:0000256" key="2">
    <source>
        <dbReference type="ARBA" id="ARBA00023002"/>
    </source>
</evidence>
<gene>
    <name evidence="3" type="ORF">SAMN03080615_01766</name>
</gene>
<protein>
    <submittedName>
        <fullName evidence="3">Short-chain dehydrogenase</fullName>
    </submittedName>
</protein>
<reference evidence="4" key="1">
    <citation type="submission" date="2016-10" db="EMBL/GenBank/DDBJ databases">
        <authorList>
            <person name="Varghese N."/>
            <person name="Submissions S."/>
        </authorList>
    </citation>
    <scope>NUCLEOTIDE SEQUENCE [LARGE SCALE GENOMIC DNA]</scope>
    <source>
        <strain evidence="4">DSM 18887</strain>
    </source>
</reference>
<dbReference type="PANTHER" id="PTHR44196">
    <property type="entry name" value="DEHYDROGENASE/REDUCTASE SDR FAMILY MEMBER 7B"/>
    <property type="match status" value="1"/>
</dbReference>
<evidence type="ECO:0000313" key="3">
    <source>
        <dbReference type="EMBL" id="SEQ51116.1"/>
    </source>
</evidence>
<dbReference type="PANTHER" id="PTHR44196:SF1">
    <property type="entry name" value="DEHYDROGENASE_REDUCTASE SDR FAMILY MEMBER 7B"/>
    <property type="match status" value="1"/>
</dbReference>
<evidence type="ECO:0000313" key="4">
    <source>
        <dbReference type="Proteomes" id="UP000198749"/>
    </source>
</evidence>
<comment type="similarity">
    <text evidence="1">Belongs to the short-chain dehydrogenases/reductases (SDR) family.</text>
</comment>
<dbReference type="InterPro" id="IPR036291">
    <property type="entry name" value="NAD(P)-bd_dom_sf"/>
</dbReference>
<dbReference type="InterPro" id="IPR002347">
    <property type="entry name" value="SDR_fam"/>
</dbReference>
<dbReference type="EMBL" id="FOGB01000004">
    <property type="protein sequence ID" value="SEQ51116.1"/>
    <property type="molecule type" value="Genomic_DNA"/>
</dbReference>
<keyword evidence="2" id="KW-0560">Oxidoreductase</keyword>
<dbReference type="OrthoDB" id="335726at2"/>
<keyword evidence="4" id="KW-1185">Reference proteome</keyword>
<dbReference type="GO" id="GO:0016020">
    <property type="term" value="C:membrane"/>
    <property type="evidence" value="ECO:0007669"/>
    <property type="project" value="TreeGrafter"/>
</dbReference>
<evidence type="ECO:0000256" key="1">
    <source>
        <dbReference type="ARBA" id="ARBA00006484"/>
    </source>
</evidence>
<accession>A0A1H9GLZ0</accession>
<sequence>MSKANSTEKPRYPWKTAWVTGAGRGIGAELTRLLCRRGVIVYGSARTSEQLEQLQQELRGCEGELIPVPLDIRDADALQQLFLSWDAKGFMPELVVLNAGTHDPFSAYEFSAKRCKALLDINLQGTINCLEPVLYRYLQRGVPVSQTKPADAIKTSGSSGQIAVVSSSAGYRGLPTAAAYGAGKAALINLCESLRSDLQGSGVKLQLINPGFVRTPLTDKNDFPMPALMDADEAARRIVAGLLSHRFEIIFPRRFVYLLKLFRIIPYRWYFWLIGRATGAGKDVRNS</sequence>
<dbReference type="Gene3D" id="3.40.50.720">
    <property type="entry name" value="NAD(P)-binding Rossmann-like Domain"/>
    <property type="match status" value="1"/>
</dbReference>
<dbReference type="InterPro" id="IPR020904">
    <property type="entry name" value="Sc_DH/Rdtase_CS"/>
</dbReference>
<dbReference type="Pfam" id="PF00106">
    <property type="entry name" value="adh_short"/>
    <property type="match status" value="1"/>
</dbReference>
<dbReference type="Proteomes" id="UP000198749">
    <property type="component" value="Unassembled WGS sequence"/>
</dbReference>